<evidence type="ECO:0000313" key="4">
    <source>
        <dbReference type="Proteomes" id="UP000014523"/>
    </source>
</evidence>
<feature type="coiled-coil region" evidence="1">
    <location>
        <begin position="243"/>
        <end position="347"/>
    </location>
</feature>
<dbReference type="Pfam" id="PF01076">
    <property type="entry name" value="Mob_Pre"/>
    <property type="match status" value="1"/>
</dbReference>
<dbReference type="NCBIfam" id="NF041497">
    <property type="entry name" value="MobV"/>
    <property type="match status" value="1"/>
</dbReference>
<reference evidence="3 4" key="1">
    <citation type="submission" date="2013-06" db="EMBL/GenBank/DDBJ databases">
        <title>The Genome Sequence of Acinetobacter gyllenbergii CIP 110306.</title>
        <authorList>
            <consortium name="The Broad Institute Genome Sequencing Platform"/>
            <consortium name="The Broad Institute Genome Sequencing Center for Infectious Disease"/>
            <person name="Cerqueira G."/>
            <person name="Feldgarden M."/>
            <person name="Courvalin P."/>
            <person name="Perichon B."/>
            <person name="Grillot-Courvalin C."/>
            <person name="Clermont D."/>
            <person name="Rocha E."/>
            <person name="Yoon E.-J."/>
            <person name="Nemec A."/>
            <person name="Young S.K."/>
            <person name="Zeng Q."/>
            <person name="Gargeya S."/>
            <person name="Fitzgerald M."/>
            <person name="Abouelleil A."/>
            <person name="Alvarado L."/>
            <person name="Berlin A.M."/>
            <person name="Chapman S.B."/>
            <person name="Dewar J."/>
            <person name="Goldberg J."/>
            <person name="Griggs A."/>
            <person name="Gujja S."/>
            <person name="Hansen M."/>
            <person name="Howarth C."/>
            <person name="Imamovic A."/>
            <person name="Larimer J."/>
            <person name="McCowan C."/>
            <person name="Murphy C."/>
            <person name="Pearson M."/>
            <person name="Priest M."/>
            <person name="Roberts A."/>
            <person name="Saif S."/>
            <person name="Shea T."/>
            <person name="Sykes S."/>
            <person name="Wortman J."/>
            <person name="Nusbaum C."/>
            <person name="Birren B."/>
        </authorList>
    </citation>
    <scope>NUCLEOTIDE SEQUENCE [LARGE SCALE GENOMIC DNA]</scope>
    <source>
        <strain evidence="3 4">CIP 110306</strain>
    </source>
</reference>
<keyword evidence="4" id="KW-1185">Reference proteome</keyword>
<comment type="caution">
    <text evidence="3">The sequence shown here is derived from an EMBL/GenBank/DDBJ whole genome shotgun (WGS) entry which is preliminary data.</text>
</comment>
<dbReference type="EMBL" id="ATGG01000039">
    <property type="protein sequence ID" value="EPF73552.1"/>
    <property type="molecule type" value="Genomic_DNA"/>
</dbReference>
<dbReference type="RefSeq" id="WP_016660567.1">
    <property type="nucleotide sequence ID" value="NZ_ATGG01000039.1"/>
</dbReference>
<evidence type="ECO:0000313" key="3">
    <source>
        <dbReference type="EMBL" id="EPF73552.1"/>
    </source>
</evidence>
<evidence type="ECO:0008006" key="5">
    <source>
        <dbReference type="Google" id="ProtNLM"/>
    </source>
</evidence>
<dbReference type="Gene3D" id="3.30.930.30">
    <property type="match status" value="1"/>
</dbReference>
<protein>
    <recommendedName>
        <fullName evidence="5">Plasmid recombination enzyme</fullName>
    </recommendedName>
</protein>
<feature type="compositionally biased region" description="Polar residues" evidence="2">
    <location>
        <begin position="22"/>
        <end position="42"/>
    </location>
</feature>
<feature type="region of interest" description="Disordered" evidence="2">
    <location>
        <begin position="545"/>
        <end position="564"/>
    </location>
</feature>
<sequence>MSKVILRTGKLKTIGNIASSLSHNYRTRPTPNADPSRTANNQHDLKTAGQVLDGIKNRLPEKTRSNAVLCVEYLITMSPDWSGLGTEREADFFKTSVEWLKQKHGAENVISTSIHRDETTPHLVAYVVPIDSQGKLNAREFLGGRAKLSKMQTDFHNEVKHLGLERGLEGSKAEHTTIREFYAEIQKPDDKKYLIQKPPLKTVTYNESTIHALDGKSLKDEKIQKYFGSLFDEQHEYYQKQSLKAQEALSVKLSEQIIKTEKEAEAHRNAVKQIKKLEKKIDKMLDEFSQIIEFKELFPNDYKEIEQSLKDRIQDHKNQLIRKREEDARFEAQLRAHREQLAKEQERQQAIEFRKTLENDRRTQIEADRAHLRNKVGECTAETEKLAYSAIQSKLEGVVRDGSNYAALLDNNEPKTNPYAEILRLMDDREAYDFKKKLEIILNQCAESKNKDYDDTFNGWGTKPSYYDNFDSSAKYIFAIQSIIDDQVQEGGAWAYEKANEVKRALSDVLVGKCKNEYDVLLSDEQTKERQRKYDEQVELSNKNQIDKGVHFEQEKKKGNDFEM</sequence>
<evidence type="ECO:0000256" key="1">
    <source>
        <dbReference type="SAM" id="Coils"/>
    </source>
</evidence>
<name>A0A829HDS3_9GAMM</name>
<dbReference type="InterPro" id="IPR001668">
    <property type="entry name" value="Mob_Pre"/>
</dbReference>
<dbReference type="AlphaFoldDB" id="A0A829HDS3"/>
<dbReference type="GO" id="GO:0006310">
    <property type="term" value="P:DNA recombination"/>
    <property type="evidence" value="ECO:0007669"/>
    <property type="project" value="InterPro"/>
</dbReference>
<keyword evidence="1" id="KW-0175">Coiled coil</keyword>
<dbReference type="Proteomes" id="UP000014523">
    <property type="component" value="Unassembled WGS sequence"/>
</dbReference>
<feature type="region of interest" description="Disordered" evidence="2">
    <location>
        <begin position="22"/>
        <end position="45"/>
    </location>
</feature>
<proteinExistence type="predicted"/>
<evidence type="ECO:0000256" key="2">
    <source>
        <dbReference type="SAM" id="MobiDB-lite"/>
    </source>
</evidence>
<gene>
    <name evidence="3" type="ORF">F957_03555</name>
</gene>
<accession>A0A829HDS3</accession>
<dbReference type="GO" id="GO:0003677">
    <property type="term" value="F:DNA binding"/>
    <property type="evidence" value="ECO:0007669"/>
    <property type="project" value="InterPro"/>
</dbReference>
<dbReference type="CDD" id="cd17242">
    <property type="entry name" value="MobM_relaxase"/>
    <property type="match status" value="1"/>
</dbReference>
<organism evidence="3 4">
    <name type="scientific">Acinetobacter gyllenbergii CIP 110306 = MTCC 11365</name>
    <dbReference type="NCBI Taxonomy" id="1217657"/>
    <lineage>
        <taxon>Bacteria</taxon>
        <taxon>Pseudomonadati</taxon>
        <taxon>Pseudomonadota</taxon>
        <taxon>Gammaproteobacteria</taxon>
        <taxon>Moraxellales</taxon>
        <taxon>Moraxellaceae</taxon>
        <taxon>Acinetobacter</taxon>
    </lineage>
</organism>